<evidence type="ECO:0000256" key="5">
    <source>
        <dbReference type="ARBA" id="ARBA00023015"/>
    </source>
</evidence>
<reference evidence="12 13" key="1">
    <citation type="submission" date="2019-09" db="EMBL/GenBank/DDBJ databases">
        <authorList>
            <person name="Depoorter E."/>
        </authorList>
    </citation>
    <scope>NUCLEOTIDE SEQUENCE [LARGE SCALE GENOMIC DNA]</scope>
    <source>
        <strain evidence="12">LMG 24066</strain>
    </source>
</reference>
<keyword evidence="5" id="KW-0805">Transcription regulation</keyword>
<evidence type="ECO:0000256" key="2">
    <source>
        <dbReference type="ARBA" id="ARBA00022490"/>
    </source>
</evidence>
<dbReference type="Proteomes" id="UP000494172">
    <property type="component" value="Unassembled WGS sequence"/>
</dbReference>
<evidence type="ECO:0000256" key="1">
    <source>
        <dbReference type="ARBA" id="ARBA00004496"/>
    </source>
</evidence>
<name>A0A9Q9SH02_9BURK</name>
<dbReference type="PANTHER" id="PTHR48111">
    <property type="entry name" value="REGULATOR OF RPOS"/>
    <property type="match status" value="1"/>
</dbReference>
<keyword evidence="2" id="KW-0963">Cytoplasm</keyword>
<evidence type="ECO:0000256" key="6">
    <source>
        <dbReference type="ARBA" id="ARBA00023125"/>
    </source>
</evidence>
<dbReference type="SUPFAM" id="SSF52172">
    <property type="entry name" value="CheY-like"/>
    <property type="match status" value="1"/>
</dbReference>
<proteinExistence type="predicted"/>
<dbReference type="Pfam" id="PF00486">
    <property type="entry name" value="Trans_reg_C"/>
    <property type="match status" value="1"/>
</dbReference>
<protein>
    <submittedName>
        <fullName evidence="12">Response regulator transcription regulator protein</fullName>
    </submittedName>
</protein>
<feature type="DNA-binding region" description="OmpR/PhoB-type" evidence="9">
    <location>
        <begin position="134"/>
        <end position="233"/>
    </location>
</feature>
<dbReference type="InterPro" id="IPR039420">
    <property type="entry name" value="WalR-like"/>
</dbReference>
<evidence type="ECO:0000259" key="11">
    <source>
        <dbReference type="PROSITE" id="PS51755"/>
    </source>
</evidence>
<dbReference type="InterPro" id="IPR011006">
    <property type="entry name" value="CheY-like_superfamily"/>
</dbReference>
<gene>
    <name evidence="12" type="ORF">BAR24066_02314</name>
</gene>
<feature type="modified residue" description="4-aspartylphosphate" evidence="8">
    <location>
        <position position="51"/>
    </location>
</feature>
<evidence type="ECO:0000256" key="9">
    <source>
        <dbReference type="PROSITE-ProRule" id="PRU01091"/>
    </source>
</evidence>
<keyword evidence="7" id="KW-0804">Transcription</keyword>
<organism evidence="12 13">
    <name type="scientific">Burkholderia arboris</name>
    <dbReference type="NCBI Taxonomy" id="488730"/>
    <lineage>
        <taxon>Bacteria</taxon>
        <taxon>Pseudomonadati</taxon>
        <taxon>Pseudomonadota</taxon>
        <taxon>Betaproteobacteria</taxon>
        <taxon>Burkholderiales</taxon>
        <taxon>Burkholderiaceae</taxon>
        <taxon>Burkholderia</taxon>
        <taxon>Burkholderia cepacia complex</taxon>
    </lineage>
</organism>
<dbReference type="PANTHER" id="PTHR48111:SF35">
    <property type="entry name" value="TRANSCRIPTIONAL REGULATORY PROTEIN QSEB"/>
    <property type="match status" value="1"/>
</dbReference>
<dbReference type="AlphaFoldDB" id="A0A9Q9SH02"/>
<dbReference type="SMART" id="SM00862">
    <property type="entry name" value="Trans_reg_C"/>
    <property type="match status" value="1"/>
</dbReference>
<dbReference type="PROSITE" id="PS50110">
    <property type="entry name" value="RESPONSE_REGULATORY"/>
    <property type="match status" value="1"/>
</dbReference>
<evidence type="ECO:0000313" key="13">
    <source>
        <dbReference type="Proteomes" id="UP000494172"/>
    </source>
</evidence>
<dbReference type="Gene3D" id="1.10.10.10">
    <property type="entry name" value="Winged helix-like DNA-binding domain superfamily/Winged helix DNA-binding domain"/>
    <property type="match status" value="1"/>
</dbReference>
<accession>A0A9Q9SH02</accession>
<dbReference type="InterPro" id="IPR036388">
    <property type="entry name" value="WH-like_DNA-bd_sf"/>
</dbReference>
<dbReference type="InterPro" id="IPR001789">
    <property type="entry name" value="Sig_transdc_resp-reg_receiver"/>
</dbReference>
<dbReference type="CDD" id="cd00383">
    <property type="entry name" value="trans_reg_C"/>
    <property type="match status" value="1"/>
</dbReference>
<dbReference type="InterPro" id="IPR016032">
    <property type="entry name" value="Sig_transdc_resp-reg_C-effctor"/>
</dbReference>
<evidence type="ECO:0000256" key="4">
    <source>
        <dbReference type="ARBA" id="ARBA00023012"/>
    </source>
</evidence>
<evidence type="ECO:0000313" key="12">
    <source>
        <dbReference type="EMBL" id="VWB50827.1"/>
    </source>
</evidence>
<dbReference type="EMBL" id="CABVPX010000007">
    <property type="protein sequence ID" value="VWB50827.1"/>
    <property type="molecule type" value="Genomic_DNA"/>
</dbReference>
<keyword evidence="3 8" id="KW-0597">Phosphoprotein</keyword>
<sequence>MKLAIYTHDSALFHLIQTCLVGDNVICTRYREDVDLARALHREEFSAIVFDASAGMDASHPVLARRACFGDRRAPLIAIGDFFAHDRAIAALSAGADDIVLKPVDPRELRLRVLLAVHRFTGGPAESGKPQPAGDEIGMGIYRLSRRNGSVEMNGKGVRLTTREFAIAWVLFSQQGNYVTRRAIAATVWGSSEEIVGRTLEQHIYKLRKKLLLDGACGIVLRTMYAHGYRIERVVERVMEQVVEPAKARLLRTPAASPSRLLTSDSEAACNT</sequence>
<evidence type="ECO:0000256" key="8">
    <source>
        <dbReference type="PROSITE-ProRule" id="PRU00169"/>
    </source>
</evidence>
<dbReference type="SUPFAM" id="SSF46894">
    <property type="entry name" value="C-terminal effector domain of the bipartite response regulators"/>
    <property type="match status" value="1"/>
</dbReference>
<comment type="subcellular location">
    <subcellularLocation>
        <location evidence="1">Cytoplasm</location>
    </subcellularLocation>
</comment>
<dbReference type="PROSITE" id="PS51755">
    <property type="entry name" value="OMPR_PHOB"/>
    <property type="match status" value="1"/>
</dbReference>
<feature type="domain" description="OmpR/PhoB-type" evidence="11">
    <location>
        <begin position="134"/>
        <end position="233"/>
    </location>
</feature>
<dbReference type="GO" id="GO:0000156">
    <property type="term" value="F:phosphorelay response regulator activity"/>
    <property type="evidence" value="ECO:0007669"/>
    <property type="project" value="TreeGrafter"/>
</dbReference>
<dbReference type="GO" id="GO:0000976">
    <property type="term" value="F:transcription cis-regulatory region binding"/>
    <property type="evidence" value="ECO:0007669"/>
    <property type="project" value="TreeGrafter"/>
</dbReference>
<dbReference type="GO" id="GO:0006355">
    <property type="term" value="P:regulation of DNA-templated transcription"/>
    <property type="evidence" value="ECO:0007669"/>
    <property type="project" value="InterPro"/>
</dbReference>
<dbReference type="GO" id="GO:0032993">
    <property type="term" value="C:protein-DNA complex"/>
    <property type="evidence" value="ECO:0007669"/>
    <property type="project" value="TreeGrafter"/>
</dbReference>
<dbReference type="InterPro" id="IPR001867">
    <property type="entry name" value="OmpR/PhoB-type_DNA-bd"/>
</dbReference>
<feature type="domain" description="Response regulatory" evidence="10">
    <location>
        <begin position="2"/>
        <end position="117"/>
    </location>
</feature>
<evidence type="ECO:0000259" key="10">
    <source>
        <dbReference type="PROSITE" id="PS50110"/>
    </source>
</evidence>
<comment type="caution">
    <text evidence="12">The sequence shown here is derived from an EMBL/GenBank/DDBJ whole genome shotgun (WGS) entry which is preliminary data.</text>
</comment>
<keyword evidence="4" id="KW-0902">Two-component regulatory system</keyword>
<evidence type="ECO:0000256" key="7">
    <source>
        <dbReference type="ARBA" id="ARBA00023163"/>
    </source>
</evidence>
<dbReference type="Gene3D" id="3.40.50.2300">
    <property type="match status" value="1"/>
</dbReference>
<evidence type="ECO:0000256" key="3">
    <source>
        <dbReference type="ARBA" id="ARBA00022553"/>
    </source>
</evidence>
<dbReference type="GO" id="GO:0005829">
    <property type="term" value="C:cytosol"/>
    <property type="evidence" value="ECO:0007669"/>
    <property type="project" value="TreeGrafter"/>
</dbReference>
<keyword evidence="6 9" id="KW-0238">DNA-binding</keyword>